<sequence length="63" mass="7756">MFTVTIREHLLYDATQYLEHNQQYLNKEYYRSRATNGDLTYTFTSKERYQAFSAFIERRARFT</sequence>
<dbReference type="EMBL" id="LR798231">
    <property type="protein sequence ID" value="CAB5209332.1"/>
    <property type="molecule type" value="Genomic_DNA"/>
</dbReference>
<organism evidence="1">
    <name type="scientific">uncultured Caudovirales phage</name>
    <dbReference type="NCBI Taxonomy" id="2100421"/>
    <lineage>
        <taxon>Viruses</taxon>
        <taxon>Duplodnaviria</taxon>
        <taxon>Heunggongvirae</taxon>
        <taxon>Uroviricota</taxon>
        <taxon>Caudoviricetes</taxon>
        <taxon>Peduoviridae</taxon>
        <taxon>Maltschvirus</taxon>
        <taxon>Maltschvirus maltsch</taxon>
    </lineage>
</organism>
<name>A0A6J5KWZ8_9CAUD</name>
<evidence type="ECO:0000313" key="2">
    <source>
        <dbReference type="EMBL" id="CAB5209332.1"/>
    </source>
</evidence>
<gene>
    <name evidence="2" type="ORF">UFOVP181_429</name>
    <name evidence="1" type="ORF">UFOVP57_210</name>
</gene>
<accession>A0A6J5KWZ8</accession>
<dbReference type="EMBL" id="LR796187">
    <property type="protein sequence ID" value="CAB4125765.1"/>
    <property type="molecule type" value="Genomic_DNA"/>
</dbReference>
<protein>
    <submittedName>
        <fullName evidence="1">Uncharacterized protein</fullName>
    </submittedName>
</protein>
<proteinExistence type="predicted"/>
<reference evidence="1" key="1">
    <citation type="submission" date="2020-04" db="EMBL/GenBank/DDBJ databases">
        <authorList>
            <person name="Chiriac C."/>
            <person name="Salcher M."/>
            <person name="Ghai R."/>
            <person name="Kavagutti S V."/>
        </authorList>
    </citation>
    <scope>NUCLEOTIDE SEQUENCE</scope>
</reference>
<evidence type="ECO:0000313" key="1">
    <source>
        <dbReference type="EMBL" id="CAB4125765.1"/>
    </source>
</evidence>